<evidence type="ECO:0000256" key="1">
    <source>
        <dbReference type="ARBA" id="ARBA00004141"/>
    </source>
</evidence>
<dbReference type="GO" id="GO:0005886">
    <property type="term" value="C:plasma membrane"/>
    <property type="evidence" value="ECO:0007669"/>
    <property type="project" value="TreeGrafter"/>
</dbReference>
<dbReference type="RefSeq" id="WP_265133779.1">
    <property type="nucleotide sequence ID" value="NZ_FXTX01000011.1"/>
</dbReference>
<dbReference type="InterPro" id="IPR001734">
    <property type="entry name" value="Na/solute_symporter"/>
</dbReference>
<evidence type="ECO:0000256" key="5">
    <source>
        <dbReference type="ARBA" id="ARBA00022989"/>
    </source>
</evidence>
<feature type="transmembrane region" description="Helical" evidence="8">
    <location>
        <begin position="377"/>
        <end position="399"/>
    </location>
</feature>
<feature type="transmembrane region" description="Helical" evidence="8">
    <location>
        <begin position="76"/>
        <end position="94"/>
    </location>
</feature>
<dbReference type="EMBL" id="FXTX01000011">
    <property type="protein sequence ID" value="SMP13762.1"/>
    <property type="molecule type" value="Genomic_DNA"/>
</dbReference>
<feature type="transmembrane region" description="Helical" evidence="8">
    <location>
        <begin position="303"/>
        <end position="327"/>
    </location>
</feature>
<evidence type="ECO:0000256" key="3">
    <source>
        <dbReference type="ARBA" id="ARBA00022448"/>
    </source>
</evidence>
<comment type="subcellular location">
    <subcellularLocation>
        <location evidence="1">Membrane</location>
        <topology evidence="1">Multi-pass membrane protein</topology>
    </subcellularLocation>
</comment>
<feature type="transmembrane region" description="Helical" evidence="8">
    <location>
        <begin position="431"/>
        <end position="448"/>
    </location>
</feature>
<comment type="similarity">
    <text evidence="2 7">Belongs to the sodium:solute symporter (SSF) (TC 2.A.21) family.</text>
</comment>
<organism evidence="9 10">
    <name type="scientific">Venenivibrio stagnispumantis</name>
    <dbReference type="NCBI Taxonomy" id="407998"/>
    <lineage>
        <taxon>Bacteria</taxon>
        <taxon>Pseudomonadati</taxon>
        <taxon>Aquificota</taxon>
        <taxon>Aquificia</taxon>
        <taxon>Aquificales</taxon>
        <taxon>Hydrogenothermaceae</taxon>
        <taxon>Venenivibrio</taxon>
    </lineage>
</organism>
<keyword evidence="10" id="KW-1185">Reference proteome</keyword>
<dbReference type="InterPro" id="IPR038377">
    <property type="entry name" value="Na/Glc_symporter_sf"/>
</dbReference>
<dbReference type="CDD" id="cd11474">
    <property type="entry name" value="SLC5sbd_CHT"/>
    <property type="match status" value="1"/>
</dbReference>
<feature type="transmembrane region" description="Helical" evidence="8">
    <location>
        <begin position="406"/>
        <end position="425"/>
    </location>
</feature>
<evidence type="ECO:0000256" key="7">
    <source>
        <dbReference type="RuleBase" id="RU362091"/>
    </source>
</evidence>
<dbReference type="PANTHER" id="PTHR48086:SF7">
    <property type="entry name" value="SODIUM-SOLUTE SYMPORTER-RELATED"/>
    <property type="match status" value="1"/>
</dbReference>
<evidence type="ECO:0000256" key="4">
    <source>
        <dbReference type="ARBA" id="ARBA00022692"/>
    </source>
</evidence>
<accession>A0AA45WM97</accession>
<dbReference type="AlphaFoldDB" id="A0AA45WM97"/>
<comment type="caution">
    <text evidence="9">The sequence shown here is derived from an EMBL/GenBank/DDBJ whole genome shotgun (WGS) entry which is preliminary data.</text>
</comment>
<evidence type="ECO:0000256" key="2">
    <source>
        <dbReference type="ARBA" id="ARBA00006434"/>
    </source>
</evidence>
<dbReference type="PANTHER" id="PTHR48086">
    <property type="entry name" value="SODIUM/PROLINE SYMPORTER-RELATED"/>
    <property type="match status" value="1"/>
</dbReference>
<gene>
    <name evidence="9" type="ORF">SAMN06264868_11145</name>
</gene>
<keyword evidence="4 8" id="KW-0812">Transmembrane</keyword>
<feature type="transmembrane region" description="Helical" evidence="8">
    <location>
        <begin position="146"/>
        <end position="165"/>
    </location>
</feature>
<feature type="transmembrane region" description="Helical" evidence="8">
    <location>
        <begin position="36"/>
        <end position="56"/>
    </location>
</feature>
<evidence type="ECO:0000256" key="6">
    <source>
        <dbReference type="ARBA" id="ARBA00023136"/>
    </source>
</evidence>
<evidence type="ECO:0000313" key="10">
    <source>
        <dbReference type="Proteomes" id="UP001157947"/>
    </source>
</evidence>
<keyword evidence="6 8" id="KW-0472">Membrane</keyword>
<dbReference type="Proteomes" id="UP001157947">
    <property type="component" value="Unassembled WGS sequence"/>
</dbReference>
<sequence length="455" mass="50770">MLGLFIVIYLLITVLIGVYASKFIKSEKDYLLAGRSLPLSLSTFALFALWFGSETILGAPSEFVEKGLIGVIEEPFGAALCLFLAGLLIIKPLYRMNLLTFGDFFKVRYGKKVEIISSFFLIVSYFGWIAAQFVAFGIVFKTITGLNTNLSILIGFFVVVFYTYIGGMWAIALTDFIQTIVIIIGLSFAFYEIYNQIPSISEIFNKLPPDFFRFYPEFNLKDILAYITAWIIIGLGSLPGQDLFQRFMSSKSEKVAVYSSYFAGFMYLTVALIPLFLALFGKFLIPTENQIDLPTIIMQKCSFITQVLFFGALVSAILSTASAAILAPSAILSENILKYLFPSLTDKTLLFITKISVLFVAFLSLIIAFSGSSIYELVASSSVITLVSLFAPFIFGLYSKKVSSKFALISMLSGFISWFVLEFIFKYEFSVLVGFFISNFVILFEIITKKGVNHA</sequence>
<evidence type="ECO:0000256" key="8">
    <source>
        <dbReference type="SAM" id="Phobius"/>
    </source>
</evidence>
<protein>
    <submittedName>
        <fullName evidence="9">Na+/proline symporter</fullName>
    </submittedName>
</protein>
<dbReference type="GO" id="GO:0022857">
    <property type="term" value="F:transmembrane transporter activity"/>
    <property type="evidence" value="ECO:0007669"/>
    <property type="project" value="InterPro"/>
</dbReference>
<feature type="transmembrane region" description="Helical" evidence="8">
    <location>
        <begin position="172"/>
        <end position="191"/>
    </location>
</feature>
<feature type="transmembrane region" description="Helical" evidence="8">
    <location>
        <begin position="115"/>
        <end position="140"/>
    </location>
</feature>
<proteinExistence type="inferred from homology"/>
<dbReference type="PROSITE" id="PS50283">
    <property type="entry name" value="NA_SOLUT_SYMP_3"/>
    <property type="match status" value="1"/>
</dbReference>
<feature type="transmembrane region" description="Helical" evidence="8">
    <location>
        <begin position="6"/>
        <end position="24"/>
    </location>
</feature>
<name>A0AA45WM97_9AQUI</name>
<dbReference type="Gene3D" id="1.20.1730.10">
    <property type="entry name" value="Sodium/glucose cotransporter"/>
    <property type="match status" value="1"/>
</dbReference>
<feature type="transmembrane region" description="Helical" evidence="8">
    <location>
        <begin position="223"/>
        <end position="240"/>
    </location>
</feature>
<evidence type="ECO:0000313" key="9">
    <source>
        <dbReference type="EMBL" id="SMP13762.1"/>
    </source>
</evidence>
<feature type="transmembrane region" description="Helical" evidence="8">
    <location>
        <begin position="261"/>
        <end position="283"/>
    </location>
</feature>
<dbReference type="InterPro" id="IPR050277">
    <property type="entry name" value="Sodium:Solute_Symporter"/>
</dbReference>
<keyword evidence="5 8" id="KW-1133">Transmembrane helix</keyword>
<keyword evidence="3" id="KW-0813">Transport</keyword>
<dbReference type="Pfam" id="PF00474">
    <property type="entry name" value="SSF"/>
    <property type="match status" value="1"/>
</dbReference>
<reference evidence="9" key="1">
    <citation type="submission" date="2017-05" db="EMBL/GenBank/DDBJ databases">
        <authorList>
            <person name="Varghese N."/>
            <person name="Submissions S."/>
        </authorList>
    </citation>
    <scope>NUCLEOTIDE SEQUENCE</scope>
    <source>
        <strain evidence="9">DSM 18763</strain>
    </source>
</reference>
<feature type="transmembrane region" description="Helical" evidence="8">
    <location>
        <begin position="348"/>
        <end position="371"/>
    </location>
</feature>